<name>A0A8H7E6T4_9EURO</name>
<evidence type="ECO:0000313" key="1">
    <source>
        <dbReference type="EMBL" id="KAF7508976.1"/>
    </source>
</evidence>
<reference evidence="1" key="1">
    <citation type="submission" date="2020-02" db="EMBL/GenBank/DDBJ databases">
        <authorList>
            <person name="Palmer J.M."/>
        </authorList>
    </citation>
    <scope>NUCLEOTIDE SEQUENCE</scope>
    <source>
        <strain evidence="1">EPUS1.4</strain>
        <tissue evidence="1">Thallus</tissue>
    </source>
</reference>
<accession>A0A8H7E6T4</accession>
<organism evidence="1 2">
    <name type="scientific">Endocarpon pusillum</name>
    <dbReference type="NCBI Taxonomy" id="364733"/>
    <lineage>
        <taxon>Eukaryota</taxon>
        <taxon>Fungi</taxon>
        <taxon>Dikarya</taxon>
        <taxon>Ascomycota</taxon>
        <taxon>Pezizomycotina</taxon>
        <taxon>Eurotiomycetes</taxon>
        <taxon>Chaetothyriomycetidae</taxon>
        <taxon>Verrucariales</taxon>
        <taxon>Verrucariaceae</taxon>
        <taxon>Endocarpon</taxon>
    </lineage>
</organism>
<sequence>MGKVTGYVPLAETTIILPRALLVDKSTGADRRVLIEASAAQNSKTILLFSTNSLKELDRRTFIELYSWNREWTI</sequence>
<keyword evidence="2" id="KW-1185">Reference proteome</keyword>
<gene>
    <name evidence="1" type="ORF">GJ744_008532</name>
</gene>
<comment type="caution">
    <text evidence="1">The sequence shown here is derived from an EMBL/GenBank/DDBJ whole genome shotgun (WGS) entry which is preliminary data.</text>
</comment>
<evidence type="ECO:0000313" key="2">
    <source>
        <dbReference type="Proteomes" id="UP000606974"/>
    </source>
</evidence>
<dbReference type="Proteomes" id="UP000606974">
    <property type="component" value="Unassembled WGS sequence"/>
</dbReference>
<protein>
    <submittedName>
        <fullName evidence="1">Uncharacterized protein</fullName>
    </submittedName>
</protein>
<dbReference type="EMBL" id="JAACFV010000047">
    <property type="protein sequence ID" value="KAF7508976.1"/>
    <property type="molecule type" value="Genomic_DNA"/>
</dbReference>
<dbReference type="AlphaFoldDB" id="A0A8H7E6T4"/>
<proteinExistence type="predicted"/>